<feature type="region of interest" description="Disordered" evidence="1">
    <location>
        <begin position="180"/>
        <end position="212"/>
    </location>
</feature>
<organism evidence="2 3">
    <name type="scientific">Blepharisma stoltei</name>
    <dbReference type="NCBI Taxonomy" id="1481888"/>
    <lineage>
        <taxon>Eukaryota</taxon>
        <taxon>Sar</taxon>
        <taxon>Alveolata</taxon>
        <taxon>Ciliophora</taxon>
        <taxon>Postciliodesmatophora</taxon>
        <taxon>Heterotrichea</taxon>
        <taxon>Heterotrichida</taxon>
        <taxon>Blepharismidae</taxon>
        <taxon>Blepharisma</taxon>
    </lineage>
</organism>
<name>A0AAU9J8P8_9CILI</name>
<dbReference type="EMBL" id="CAJZBQ010000024">
    <property type="protein sequence ID" value="CAG9319953.1"/>
    <property type="molecule type" value="Genomic_DNA"/>
</dbReference>
<keyword evidence="3" id="KW-1185">Reference proteome</keyword>
<gene>
    <name evidence="2" type="ORF">BSTOLATCC_MIC25196</name>
</gene>
<reference evidence="2" key="1">
    <citation type="submission" date="2021-09" db="EMBL/GenBank/DDBJ databases">
        <authorList>
            <consortium name="AG Swart"/>
            <person name="Singh M."/>
            <person name="Singh A."/>
            <person name="Seah K."/>
            <person name="Emmerich C."/>
        </authorList>
    </citation>
    <scope>NUCLEOTIDE SEQUENCE</scope>
    <source>
        <strain evidence="2">ATCC30299</strain>
    </source>
</reference>
<feature type="compositionally biased region" description="Basic and acidic residues" evidence="1">
    <location>
        <begin position="180"/>
        <end position="210"/>
    </location>
</feature>
<accession>A0AAU9J8P8</accession>
<evidence type="ECO:0000256" key="1">
    <source>
        <dbReference type="SAM" id="MobiDB-lite"/>
    </source>
</evidence>
<evidence type="ECO:0000313" key="3">
    <source>
        <dbReference type="Proteomes" id="UP001162131"/>
    </source>
</evidence>
<dbReference type="Proteomes" id="UP001162131">
    <property type="component" value="Unassembled WGS sequence"/>
</dbReference>
<feature type="compositionally biased region" description="Polar residues" evidence="1">
    <location>
        <begin position="276"/>
        <end position="288"/>
    </location>
</feature>
<protein>
    <submittedName>
        <fullName evidence="2">Uncharacterized protein</fullName>
    </submittedName>
</protein>
<feature type="region of interest" description="Disordered" evidence="1">
    <location>
        <begin position="276"/>
        <end position="297"/>
    </location>
</feature>
<evidence type="ECO:0000313" key="2">
    <source>
        <dbReference type="EMBL" id="CAG9319953.1"/>
    </source>
</evidence>
<comment type="caution">
    <text evidence="2">The sequence shown here is derived from an EMBL/GenBank/DDBJ whole genome shotgun (WGS) entry which is preliminary data.</text>
</comment>
<proteinExistence type="predicted"/>
<dbReference type="AlphaFoldDB" id="A0AAU9J8P8"/>
<sequence>MIEVLYENPDIANFLDFYPKPYWKECIEAACVYGIKRIHKRFKSNLNYETLIKISGIKTIKKSSKNPVFEDRYETNPQIGTDKILANRHRELKYSSEYFETSEDLEFFQSPTHEMAASHSAKGLSNNRNSKLFHHRPPPVKLSDFDYKKSNKVPRYLQQVKSKIKNEVRKDVALYNYKSELKGSHTERQKPIENKNKKPELQETSKHIRNDSTLSLSFTQEVKEPNTCSLEQLQKYSKYMARGKSEQRKNTFEESSTLKIADDFLRNPLTAYLVNSSPTVPTSPQKPHSFSHPFLSP</sequence>